<dbReference type="PROSITE" id="PS50127">
    <property type="entry name" value="UBC_2"/>
    <property type="match status" value="1"/>
</dbReference>
<dbReference type="AlphaFoldDB" id="A0A183FNP3"/>
<dbReference type="InterPro" id="IPR016135">
    <property type="entry name" value="UBQ-conjugating_enzyme/RWD"/>
</dbReference>
<organism evidence="5 6">
    <name type="scientific">Heligmosomoides polygyrus</name>
    <name type="common">Parasitic roundworm</name>
    <dbReference type="NCBI Taxonomy" id="6339"/>
    <lineage>
        <taxon>Eukaryota</taxon>
        <taxon>Metazoa</taxon>
        <taxon>Ecdysozoa</taxon>
        <taxon>Nematoda</taxon>
        <taxon>Chromadorea</taxon>
        <taxon>Rhabditida</taxon>
        <taxon>Rhabditina</taxon>
        <taxon>Rhabditomorpha</taxon>
        <taxon>Strongyloidea</taxon>
        <taxon>Heligmosomidae</taxon>
        <taxon>Heligmosomoides</taxon>
    </lineage>
</organism>
<evidence type="ECO:0000313" key="6">
    <source>
        <dbReference type="WBParaSite" id="HPBE_0000914401-mRNA-1"/>
    </source>
</evidence>
<proteinExistence type="predicted"/>
<dbReference type="InterPro" id="IPR000608">
    <property type="entry name" value="UBC"/>
</dbReference>
<evidence type="ECO:0000256" key="1">
    <source>
        <dbReference type="ARBA" id="ARBA00022679"/>
    </source>
</evidence>
<evidence type="ECO:0000313" key="4">
    <source>
        <dbReference type="EMBL" id="VDO79415.1"/>
    </source>
</evidence>
<dbReference type="SUPFAM" id="SSF54495">
    <property type="entry name" value="UBC-like"/>
    <property type="match status" value="1"/>
</dbReference>
<reference evidence="4 5" key="1">
    <citation type="submission" date="2018-11" db="EMBL/GenBank/DDBJ databases">
        <authorList>
            <consortium name="Pathogen Informatics"/>
        </authorList>
    </citation>
    <scope>NUCLEOTIDE SEQUENCE [LARGE SCALE GENOMIC DNA]</scope>
</reference>
<gene>
    <name evidence="4" type="ORF">HPBE_LOCUS9145</name>
</gene>
<protein>
    <submittedName>
        <fullName evidence="6">UBIQUITIN_CONJUGAT_2 domain-containing protein</fullName>
    </submittedName>
</protein>
<accession>A0A3P8C3R0</accession>
<keyword evidence="1" id="KW-0808">Transferase</keyword>
<dbReference type="WBParaSite" id="HPBE_0000914401-mRNA-1">
    <property type="protein sequence ID" value="HPBE_0000914401-mRNA-1"/>
    <property type="gene ID" value="HPBE_0000914401"/>
</dbReference>
<accession>A0A183FNP3</accession>
<dbReference type="PANTHER" id="PTHR46116:SF15">
    <property type="entry name" value="(E3-INDEPENDENT) E2 UBIQUITIN-CONJUGATING ENZYME"/>
    <property type="match status" value="1"/>
</dbReference>
<dbReference type="OrthoDB" id="47801at2759"/>
<dbReference type="PANTHER" id="PTHR46116">
    <property type="entry name" value="(E3-INDEPENDENT) E2 UBIQUITIN-CONJUGATING ENZYME"/>
    <property type="match status" value="1"/>
</dbReference>
<evidence type="ECO:0000256" key="2">
    <source>
        <dbReference type="ARBA" id="ARBA00022786"/>
    </source>
</evidence>
<dbReference type="Pfam" id="PF00179">
    <property type="entry name" value="UQ_con"/>
    <property type="match status" value="1"/>
</dbReference>
<feature type="domain" description="UBC core" evidence="3">
    <location>
        <begin position="58"/>
        <end position="132"/>
    </location>
</feature>
<dbReference type="EMBL" id="UZAH01026356">
    <property type="protein sequence ID" value="VDO79415.1"/>
    <property type="molecule type" value="Genomic_DNA"/>
</dbReference>
<keyword evidence="2" id="KW-0833">Ubl conjugation pathway</keyword>
<dbReference type="Proteomes" id="UP000050761">
    <property type="component" value="Unassembled WGS sequence"/>
</dbReference>
<dbReference type="GO" id="GO:0061631">
    <property type="term" value="F:ubiquitin conjugating enzyme activity"/>
    <property type="evidence" value="ECO:0007669"/>
    <property type="project" value="TreeGrafter"/>
</dbReference>
<name>A0A183FNP3_HELPZ</name>
<keyword evidence="5" id="KW-1185">Reference proteome</keyword>
<reference evidence="6" key="2">
    <citation type="submission" date="2019-09" db="UniProtKB">
        <authorList>
            <consortium name="WormBaseParasite"/>
        </authorList>
    </citation>
    <scope>IDENTIFICATION</scope>
</reference>
<evidence type="ECO:0000313" key="5">
    <source>
        <dbReference type="Proteomes" id="UP000050761"/>
    </source>
</evidence>
<dbReference type="Gene3D" id="3.10.110.10">
    <property type="entry name" value="Ubiquitin Conjugating Enzyme"/>
    <property type="match status" value="1"/>
</dbReference>
<sequence length="132" mass="15172">MVVVASWLRSHGHFRNRSEESLRSAGEVRTQKQCIGTFEVLDECPDRLDAHEVPLSRKFYTAVFKEHKVLSQHVPTNIHVHAFANRLNVLHVLIIGPVGTPFDTTPFFFKFKLPSDYPQKPPEVCLFDDTTR</sequence>
<evidence type="ECO:0000259" key="3">
    <source>
        <dbReference type="PROSITE" id="PS50127"/>
    </source>
</evidence>